<dbReference type="RefSeq" id="WP_282905176.1">
    <property type="nucleotide sequence ID" value="NZ_CP124855.1"/>
</dbReference>
<evidence type="ECO:0000313" key="1">
    <source>
        <dbReference type="EMBL" id="WHF51856.1"/>
    </source>
</evidence>
<protein>
    <submittedName>
        <fullName evidence="1">Uncharacterized protein</fullName>
    </submittedName>
</protein>
<accession>A0ABY8RDB7</accession>
<name>A0ABY8RDB7_9FLAO</name>
<dbReference type="Proteomes" id="UP001241656">
    <property type="component" value="Chromosome"/>
</dbReference>
<dbReference type="EMBL" id="CP124855">
    <property type="protein sequence ID" value="WHF51856.1"/>
    <property type="molecule type" value="Genomic_DNA"/>
</dbReference>
<gene>
    <name evidence="1" type="ORF">QGN23_00925</name>
</gene>
<evidence type="ECO:0000313" key="2">
    <source>
        <dbReference type="Proteomes" id="UP001241656"/>
    </source>
</evidence>
<reference evidence="1 2" key="1">
    <citation type="submission" date="2023-05" db="EMBL/GenBank/DDBJ databases">
        <title>Genomic insight into Chryseobacterium sp. wdc7 isolated forest soil (Gotjawal).</title>
        <authorList>
            <person name="Park S.-J."/>
        </authorList>
    </citation>
    <scope>NUCLEOTIDE SEQUENCE [LARGE SCALE GENOMIC DNA]</scope>
    <source>
        <strain evidence="2">wdc7</strain>
    </source>
</reference>
<organism evidence="1 2">
    <name type="scientific">Chryseobacterium gotjawalense</name>
    <dbReference type="NCBI Taxonomy" id="3042315"/>
    <lineage>
        <taxon>Bacteria</taxon>
        <taxon>Pseudomonadati</taxon>
        <taxon>Bacteroidota</taxon>
        <taxon>Flavobacteriia</taxon>
        <taxon>Flavobacteriales</taxon>
        <taxon>Weeksellaceae</taxon>
        <taxon>Chryseobacterium group</taxon>
        <taxon>Chryseobacterium</taxon>
    </lineage>
</organism>
<proteinExistence type="predicted"/>
<keyword evidence="2" id="KW-1185">Reference proteome</keyword>
<sequence>MNKERYLENSKEAKKRTLQKFTDSEFLDRLLKQSKIGCEDLNKLTSKQLILFNDFFAKNYNEAKDEAKDQLLNKVIDSLPEKKRTQIWEINHSNIMNAITDYVQTCGGMPTKSRIAEYTGLSRQTVDKHFKEFQTSPLYKGIDEQFKFMIPKVMAEVLRHSINGDMRAARLFLDVATGTKGKARINNQNNFIQINGIELTEEKISKLRPEQLQTIEAVLQSLD</sequence>